<name>A0A426ZDK3_ENSVE</name>
<protein>
    <submittedName>
        <fullName evidence="1">Uncharacterized protein</fullName>
    </submittedName>
</protein>
<reference evidence="1 2" key="1">
    <citation type="journal article" date="2014" name="Agronomy (Basel)">
        <title>A Draft Genome Sequence for Ensete ventricosum, the Drought-Tolerant Tree Against Hunger.</title>
        <authorList>
            <person name="Harrison J."/>
            <person name="Moore K.A."/>
            <person name="Paszkiewicz K."/>
            <person name="Jones T."/>
            <person name="Grant M."/>
            <person name="Ambacheew D."/>
            <person name="Muzemil S."/>
            <person name="Studholme D.J."/>
        </authorList>
    </citation>
    <scope>NUCLEOTIDE SEQUENCE [LARGE SCALE GENOMIC DNA]</scope>
</reference>
<evidence type="ECO:0000313" key="1">
    <source>
        <dbReference type="EMBL" id="RRT62054.1"/>
    </source>
</evidence>
<comment type="caution">
    <text evidence="1">The sequence shown here is derived from an EMBL/GenBank/DDBJ whole genome shotgun (WGS) entry which is preliminary data.</text>
</comment>
<dbReference type="AlphaFoldDB" id="A0A426ZDK3"/>
<organism evidence="1 2">
    <name type="scientific">Ensete ventricosum</name>
    <name type="common">Abyssinian banana</name>
    <name type="synonym">Musa ensete</name>
    <dbReference type="NCBI Taxonomy" id="4639"/>
    <lineage>
        <taxon>Eukaryota</taxon>
        <taxon>Viridiplantae</taxon>
        <taxon>Streptophyta</taxon>
        <taxon>Embryophyta</taxon>
        <taxon>Tracheophyta</taxon>
        <taxon>Spermatophyta</taxon>
        <taxon>Magnoliopsida</taxon>
        <taxon>Liliopsida</taxon>
        <taxon>Zingiberales</taxon>
        <taxon>Musaceae</taxon>
        <taxon>Ensete</taxon>
    </lineage>
</organism>
<evidence type="ECO:0000313" key="2">
    <source>
        <dbReference type="Proteomes" id="UP000287651"/>
    </source>
</evidence>
<sequence>MGQKTKYIAQDGSRELVGPLPCSGMGHPSPDGSSFGSSHLELVYRTQGGLEAPGKELVEALITVSTMAWNASGEMSGCPTPLPRGESPGSLNSLRYPLRVWDGAFPS</sequence>
<dbReference type="Proteomes" id="UP000287651">
    <property type="component" value="Unassembled WGS sequence"/>
</dbReference>
<dbReference type="EMBL" id="AMZH03007138">
    <property type="protein sequence ID" value="RRT62054.1"/>
    <property type="molecule type" value="Genomic_DNA"/>
</dbReference>
<proteinExistence type="predicted"/>
<gene>
    <name evidence="1" type="ORF">B296_00014350</name>
</gene>
<accession>A0A426ZDK3</accession>